<dbReference type="InterPro" id="IPR019542">
    <property type="entry name" value="Enhancer_polycomb-like_N"/>
</dbReference>
<dbReference type="InterPro" id="IPR036427">
    <property type="entry name" value="Bromodomain-like_sf"/>
</dbReference>
<feature type="compositionally biased region" description="Basic and acidic residues" evidence="9">
    <location>
        <begin position="570"/>
        <end position="588"/>
    </location>
</feature>
<evidence type="ECO:0000256" key="7">
    <source>
        <dbReference type="PROSITE-ProRule" id="PRU00035"/>
    </source>
</evidence>
<dbReference type="InterPro" id="IPR011011">
    <property type="entry name" value="Znf_FYVE_PHD"/>
</dbReference>
<proteinExistence type="predicted"/>
<dbReference type="InterPro" id="IPR013083">
    <property type="entry name" value="Znf_RING/FYVE/PHD"/>
</dbReference>
<dbReference type="Proteomes" id="UP000240830">
    <property type="component" value="Unassembled WGS sequence"/>
</dbReference>
<sequence>MSAHTYDNTKPREENDWKCFYPNVLDIDVSLETISAPPVSNQHCEEAWRNDWELRILKAKSRTPWKSGIKNSDVRKLELKSYNNTEGYFGQTIEGYEPDVEYDMDEQANLNLTRRNRNQAIIEPDDFELLMDRFERGWFNLSRAAQRWTSRRAESKCSGELHCDICGDSETTSHNLIVLCESCDIAVHQDCYGVPLIPEGPWLCRKCYLNAGDVSCCLCPWKAGAFKQTTEASKPWCHLFCSYMLGGETHVLNTAYQEPIDIGKIHPERWGLVCQICRQKYGAPIQCSIKSCHMALHPKCARHARCTMNIASKTLMCFKHSMATGPEGLSPSSDCGPVCPVNNDVLNKPSGHGRQERTFQKPFICQAIADCLLQTATCASMGAQHKLGTIELISRYWSLKRASRHGAALIKTLQVEPWTSGDILSNVQESLGRRKDLLQDLRRLEELCLLIYKREKLKLSTLLIDMDLIRLALDPINVVLVYRKLDDDKFFHEPVDSHFVPDYYDVIKHPMDISTIAFKASQDQYHSIDDFATARLMINSARTRHTKTFHFSGIWASAIGGIAVCDEIADTKREHPPSRKKSKGEPLKRTSRQSVIGADSSMIQRRTENEPAQGLVWAKIKGYPYYPARIVSVSRATERKAIPKSVINALKGKQQSIVRFFDQEKAWAAISRATLITLKADFESEFERIPGMNRLGPKVIEDLRRAHLEALNSIH</sequence>
<feature type="region of interest" description="Disordered" evidence="9">
    <location>
        <begin position="570"/>
        <end position="604"/>
    </location>
</feature>
<evidence type="ECO:0000256" key="4">
    <source>
        <dbReference type="ARBA" id="ARBA00022833"/>
    </source>
</evidence>
<dbReference type="AlphaFoldDB" id="A0A2H9TPT9"/>
<dbReference type="SUPFAM" id="SSF47370">
    <property type="entry name" value="Bromodomain"/>
    <property type="match status" value="1"/>
</dbReference>
<evidence type="ECO:0000259" key="13">
    <source>
        <dbReference type="PROSITE" id="PS51805"/>
    </source>
</evidence>
<dbReference type="Pfam" id="PF00439">
    <property type="entry name" value="Bromodomain"/>
    <property type="match status" value="1"/>
</dbReference>
<dbReference type="InterPro" id="IPR001965">
    <property type="entry name" value="Znf_PHD"/>
</dbReference>
<feature type="domain" description="PHD-type" evidence="13">
    <location>
        <begin position="213"/>
        <end position="321"/>
    </location>
</feature>
<comment type="caution">
    <text evidence="14">The sequence shown here is derived from an EMBL/GenBank/DDBJ whole genome shotgun (WGS) entry which is preliminary data.</text>
</comment>
<dbReference type="InterPro" id="IPR019786">
    <property type="entry name" value="Zinc_finger_PHD-type_CS"/>
</dbReference>
<dbReference type="EMBL" id="MTSL01000041">
    <property type="protein sequence ID" value="PJF19778.1"/>
    <property type="molecule type" value="Genomic_DNA"/>
</dbReference>
<evidence type="ECO:0000313" key="14">
    <source>
        <dbReference type="EMBL" id="PJF19778.1"/>
    </source>
</evidence>
<evidence type="ECO:0000256" key="6">
    <source>
        <dbReference type="ARBA" id="ARBA00023242"/>
    </source>
</evidence>
<keyword evidence="5 7" id="KW-0103">Bromodomain</keyword>
<dbReference type="InterPro" id="IPR000313">
    <property type="entry name" value="PWWP_dom"/>
</dbReference>
<keyword evidence="15" id="KW-1185">Reference proteome</keyword>
<keyword evidence="4" id="KW-0862">Zinc</keyword>
<evidence type="ECO:0000256" key="9">
    <source>
        <dbReference type="SAM" id="MobiDB-lite"/>
    </source>
</evidence>
<dbReference type="SMART" id="SM00297">
    <property type="entry name" value="BROMO"/>
    <property type="match status" value="1"/>
</dbReference>
<evidence type="ECO:0000259" key="10">
    <source>
        <dbReference type="PROSITE" id="PS50014"/>
    </source>
</evidence>
<dbReference type="OrthoDB" id="20839at2759"/>
<feature type="domain" description="PWWP" evidence="12">
    <location>
        <begin position="612"/>
        <end position="679"/>
    </location>
</feature>
<dbReference type="PANTHER" id="PTHR13793:SF107">
    <property type="entry name" value="BROMODOMAIN-CONTAINING PROTEIN HOMOLOG"/>
    <property type="match status" value="1"/>
</dbReference>
<dbReference type="Gene3D" id="3.30.40.10">
    <property type="entry name" value="Zinc/RING finger domain, C3HC4 (zinc finger)"/>
    <property type="match status" value="2"/>
</dbReference>
<dbReference type="Pfam" id="PF13831">
    <property type="entry name" value="PHD_2"/>
    <property type="match status" value="1"/>
</dbReference>
<evidence type="ECO:0000259" key="12">
    <source>
        <dbReference type="PROSITE" id="PS50812"/>
    </source>
</evidence>
<dbReference type="SMART" id="SM00293">
    <property type="entry name" value="PWWP"/>
    <property type="match status" value="1"/>
</dbReference>
<dbReference type="CDD" id="cd15492">
    <property type="entry name" value="PHD_BRPF_JADE_like"/>
    <property type="match status" value="1"/>
</dbReference>
<dbReference type="PROSITE" id="PS01359">
    <property type="entry name" value="ZF_PHD_1"/>
    <property type="match status" value="1"/>
</dbReference>
<keyword evidence="6" id="KW-0539">Nucleus</keyword>
<name>A0A2H9TPT9_9FUNG</name>
<dbReference type="Pfam" id="PF10513">
    <property type="entry name" value="EPL1"/>
    <property type="match status" value="1"/>
</dbReference>
<dbReference type="Gene3D" id="1.20.920.10">
    <property type="entry name" value="Bromodomain-like"/>
    <property type="match status" value="1"/>
</dbReference>
<dbReference type="InterPro" id="IPR001487">
    <property type="entry name" value="Bromodomain"/>
</dbReference>
<evidence type="ECO:0000313" key="15">
    <source>
        <dbReference type="Proteomes" id="UP000240830"/>
    </source>
</evidence>
<dbReference type="SUPFAM" id="SSF57903">
    <property type="entry name" value="FYVE/PHD zinc finger"/>
    <property type="match status" value="1"/>
</dbReference>
<feature type="domain" description="PHD-type" evidence="11">
    <location>
        <begin position="160"/>
        <end position="210"/>
    </location>
</feature>
<evidence type="ECO:0000256" key="3">
    <source>
        <dbReference type="ARBA" id="ARBA00022771"/>
    </source>
</evidence>
<dbReference type="STRING" id="1246581.A0A2H9TPT9"/>
<evidence type="ECO:0000256" key="1">
    <source>
        <dbReference type="ARBA" id="ARBA00022723"/>
    </source>
</evidence>
<dbReference type="CDD" id="cd05839">
    <property type="entry name" value="PWWP_BRPF"/>
    <property type="match status" value="1"/>
</dbReference>
<gene>
    <name evidence="14" type="ORF">PSACC_00428</name>
</gene>
<feature type="domain" description="Bromo" evidence="10">
    <location>
        <begin position="483"/>
        <end position="531"/>
    </location>
</feature>
<organism evidence="14 15">
    <name type="scientific">Paramicrosporidium saccamoebae</name>
    <dbReference type="NCBI Taxonomy" id="1246581"/>
    <lineage>
        <taxon>Eukaryota</taxon>
        <taxon>Fungi</taxon>
        <taxon>Fungi incertae sedis</taxon>
        <taxon>Cryptomycota</taxon>
        <taxon>Cryptomycota incertae sedis</taxon>
        <taxon>Paramicrosporidium</taxon>
    </lineage>
</organism>
<dbReference type="PROSITE" id="PS51805">
    <property type="entry name" value="EPHD"/>
    <property type="match status" value="1"/>
</dbReference>
<evidence type="ECO:0000256" key="8">
    <source>
        <dbReference type="PROSITE-ProRule" id="PRU00146"/>
    </source>
</evidence>
<accession>A0A2H9TPT9</accession>
<dbReference type="GO" id="GO:0006357">
    <property type="term" value="P:regulation of transcription by RNA polymerase II"/>
    <property type="evidence" value="ECO:0007669"/>
    <property type="project" value="TreeGrafter"/>
</dbReference>
<reference evidence="14 15" key="1">
    <citation type="submission" date="2016-10" db="EMBL/GenBank/DDBJ databases">
        <title>The genome of Paramicrosporidium saccamoebae is the missing link in understanding Cryptomycota and Microsporidia evolution.</title>
        <authorList>
            <person name="Quandt C.A."/>
            <person name="Beaudet D."/>
            <person name="Corsaro D."/>
            <person name="Michel R."/>
            <person name="Corradi N."/>
            <person name="James T."/>
        </authorList>
    </citation>
    <scope>NUCLEOTIDE SEQUENCE [LARGE SCALE GENOMIC DNA]</scope>
    <source>
        <strain evidence="14 15">KSL3</strain>
    </source>
</reference>
<dbReference type="GO" id="GO:0006325">
    <property type="term" value="P:chromatin organization"/>
    <property type="evidence" value="ECO:0007669"/>
    <property type="project" value="UniProtKB-ARBA"/>
</dbReference>
<dbReference type="Pfam" id="PF13832">
    <property type="entry name" value="zf-HC5HC2H_2"/>
    <property type="match status" value="1"/>
</dbReference>
<protein>
    <submittedName>
        <fullName evidence="14">Uncharacterized protein</fullName>
    </submittedName>
</protein>
<dbReference type="PROSITE" id="PS50016">
    <property type="entry name" value="ZF_PHD_2"/>
    <property type="match status" value="1"/>
</dbReference>
<dbReference type="PROSITE" id="PS50812">
    <property type="entry name" value="PWWP"/>
    <property type="match status" value="1"/>
</dbReference>
<dbReference type="PROSITE" id="PS50014">
    <property type="entry name" value="BROMODOMAIN_2"/>
    <property type="match status" value="1"/>
</dbReference>
<dbReference type="InterPro" id="IPR019787">
    <property type="entry name" value="Znf_PHD-finger"/>
</dbReference>
<dbReference type="InterPro" id="IPR034732">
    <property type="entry name" value="EPHD"/>
</dbReference>
<dbReference type="Gene3D" id="2.30.30.140">
    <property type="match status" value="1"/>
</dbReference>
<keyword evidence="1" id="KW-0479">Metal-binding</keyword>
<dbReference type="Pfam" id="PF00855">
    <property type="entry name" value="PWWP"/>
    <property type="match status" value="1"/>
</dbReference>
<dbReference type="InterPro" id="IPR050701">
    <property type="entry name" value="Histone_Mod_Regulator"/>
</dbReference>
<evidence type="ECO:0000256" key="5">
    <source>
        <dbReference type="ARBA" id="ARBA00023117"/>
    </source>
</evidence>
<evidence type="ECO:0000259" key="11">
    <source>
        <dbReference type="PROSITE" id="PS50016"/>
    </source>
</evidence>
<dbReference type="SUPFAM" id="SSF63748">
    <property type="entry name" value="Tudor/PWWP/MBT"/>
    <property type="match status" value="1"/>
</dbReference>
<keyword evidence="3 8" id="KW-0863">Zinc-finger</keyword>
<evidence type="ECO:0000256" key="2">
    <source>
        <dbReference type="ARBA" id="ARBA00022737"/>
    </source>
</evidence>
<keyword evidence="2" id="KW-0677">Repeat</keyword>
<dbReference type="SMART" id="SM00249">
    <property type="entry name" value="PHD"/>
    <property type="match status" value="2"/>
</dbReference>
<dbReference type="GO" id="GO:0008270">
    <property type="term" value="F:zinc ion binding"/>
    <property type="evidence" value="ECO:0007669"/>
    <property type="project" value="UniProtKB-KW"/>
</dbReference>
<dbReference type="PANTHER" id="PTHR13793">
    <property type="entry name" value="PHD FINGER PROTEINS"/>
    <property type="match status" value="1"/>
</dbReference>